<protein>
    <recommendedName>
        <fullName evidence="4">Type III secretion protein HrpB7</fullName>
    </recommendedName>
</protein>
<evidence type="ECO:0000256" key="1">
    <source>
        <dbReference type="SAM" id="Coils"/>
    </source>
</evidence>
<feature type="coiled-coil region" evidence="1">
    <location>
        <begin position="18"/>
        <end position="48"/>
    </location>
</feature>
<comment type="caution">
    <text evidence="2">The sequence shown here is derived from an EMBL/GenBank/DDBJ whole genome shotgun (WGS) entry which is preliminary data.</text>
</comment>
<dbReference type="Proteomes" id="UP001371218">
    <property type="component" value="Unassembled WGS sequence"/>
</dbReference>
<gene>
    <name evidence="2" type="ORF">AACH06_00870</name>
</gene>
<reference evidence="2 3" key="1">
    <citation type="submission" date="2024-04" db="EMBL/GenBank/DDBJ databases">
        <title>Novel species of the genus Ideonella isolated from streams.</title>
        <authorList>
            <person name="Lu H."/>
        </authorList>
    </citation>
    <scope>NUCLEOTIDE SEQUENCE [LARGE SCALE GENOMIC DNA]</scope>
    <source>
        <strain evidence="2 3">DXS29W</strain>
    </source>
</reference>
<organism evidence="2 3">
    <name type="scientific">Ideonella lacteola</name>
    <dbReference type="NCBI Taxonomy" id="2984193"/>
    <lineage>
        <taxon>Bacteria</taxon>
        <taxon>Pseudomonadati</taxon>
        <taxon>Pseudomonadota</taxon>
        <taxon>Betaproteobacteria</taxon>
        <taxon>Burkholderiales</taxon>
        <taxon>Sphaerotilaceae</taxon>
        <taxon>Ideonella</taxon>
    </lineage>
</organism>
<keyword evidence="3" id="KW-1185">Reference proteome</keyword>
<keyword evidence="1" id="KW-0175">Coiled coil</keyword>
<evidence type="ECO:0008006" key="4">
    <source>
        <dbReference type="Google" id="ProtNLM"/>
    </source>
</evidence>
<feature type="coiled-coil region" evidence="1">
    <location>
        <begin position="89"/>
        <end position="130"/>
    </location>
</feature>
<evidence type="ECO:0000313" key="2">
    <source>
        <dbReference type="EMBL" id="MEK8029356.1"/>
    </source>
</evidence>
<sequence length="174" mass="19852">MSNIRSWRALTRIKERRLAQQDEAVQAARNDLAACQAAQEEAEQVESERRADWQRARERVLGLLDGEEAFKPDLLMARGRQVDDCVQALRRAEDDTERHRQRVRVAEHELQMALAQRQRLDQQLQLAREALDKALACREQADQDQQDEDAEETAVARLLAAARASAGEARGTRV</sequence>
<accession>A0ABU9BI27</accession>
<name>A0ABU9BI27_9BURK</name>
<evidence type="ECO:0000313" key="3">
    <source>
        <dbReference type="Proteomes" id="UP001371218"/>
    </source>
</evidence>
<proteinExistence type="predicted"/>
<dbReference type="EMBL" id="JBBUTG010000001">
    <property type="protein sequence ID" value="MEK8029356.1"/>
    <property type="molecule type" value="Genomic_DNA"/>
</dbReference>
<dbReference type="RefSeq" id="WP_341423696.1">
    <property type="nucleotide sequence ID" value="NZ_JBBUTG010000001.1"/>
</dbReference>